<dbReference type="PANTHER" id="PTHR48111">
    <property type="entry name" value="REGULATOR OF RPOS"/>
    <property type="match status" value="1"/>
</dbReference>
<proteinExistence type="predicted"/>
<dbReference type="SMART" id="SM00448">
    <property type="entry name" value="REC"/>
    <property type="match status" value="1"/>
</dbReference>
<dbReference type="NCBIfam" id="NF007820">
    <property type="entry name" value="PRK10529.1"/>
    <property type="match status" value="1"/>
</dbReference>
<evidence type="ECO:0000256" key="1">
    <source>
        <dbReference type="ARBA" id="ARBA00023125"/>
    </source>
</evidence>
<dbReference type="Proteomes" id="UP000074914">
    <property type="component" value="Chromosome"/>
</dbReference>
<feature type="domain" description="Response regulatory" evidence="4">
    <location>
        <begin position="8"/>
        <end position="121"/>
    </location>
</feature>
<dbReference type="InterPro" id="IPR011006">
    <property type="entry name" value="CheY-like_superfamily"/>
</dbReference>
<evidence type="ECO:0000259" key="4">
    <source>
        <dbReference type="PROSITE" id="PS50110"/>
    </source>
</evidence>
<gene>
    <name evidence="6" type="primary">kdpE</name>
    <name evidence="6" type="ORF">CPter291_3728</name>
</gene>
<dbReference type="InterPro" id="IPR001867">
    <property type="entry name" value="OmpR/PhoB-type_DNA-bd"/>
</dbReference>
<dbReference type="InterPro" id="IPR039420">
    <property type="entry name" value="WalR-like"/>
</dbReference>
<reference evidence="6 7" key="1">
    <citation type="submission" date="2015-11" db="EMBL/GenBank/DDBJ databases">
        <title>Exploring the genomic traits of fungus-feeding bacterial genus Collimonas.</title>
        <authorList>
            <person name="Song C."/>
            <person name="Schmidt R."/>
            <person name="de Jager V."/>
            <person name="Krzyzanowska D."/>
            <person name="Jongedijk E."/>
            <person name="Cankar K."/>
            <person name="Beekwilder J."/>
            <person name="van Veen A."/>
            <person name="de Boer W."/>
            <person name="van Veen J.A."/>
            <person name="Garbeva P."/>
        </authorList>
    </citation>
    <scope>NUCLEOTIDE SEQUENCE [LARGE SCALE GENOMIC DNA]</scope>
    <source>
        <strain evidence="6 7">Ter291</strain>
    </source>
</reference>
<feature type="DNA-binding region" description="OmpR/PhoB-type" evidence="3">
    <location>
        <begin position="132"/>
        <end position="231"/>
    </location>
</feature>
<dbReference type="SUPFAM" id="SSF52172">
    <property type="entry name" value="CheY-like"/>
    <property type="match status" value="1"/>
</dbReference>
<evidence type="ECO:0000313" key="6">
    <source>
        <dbReference type="EMBL" id="AMP15962.1"/>
    </source>
</evidence>
<dbReference type="Gene3D" id="1.10.10.10">
    <property type="entry name" value="Winged helix-like DNA-binding domain superfamily/Winged helix DNA-binding domain"/>
    <property type="match status" value="1"/>
</dbReference>
<feature type="domain" description="OmpR/PhoB-type" evidence="5">
    <location>
        <begin position="132"/>
        <end position="231"/>
    </location>
</feature>
<dbReference type="InterPro" id="IPR001789">
    <property type="entry name" value="Sig_transdc_resp-reg_receiver"/>
</dbReference>
<dbReference type="EMBL" id="CP013236">
    <property type="protein sequence ID" value="AMP15962.1"/>
    <property type="molecule type" value="Genomic_DNA"/>
</dbReference>
<feature type="modified residue" description="4-aspartylphosphate" evidence="2">
    <location>
        <position position="57"/>
    </location>
</feature>
<dbReference type="PANTHER" id="PTHR48111:SF50">
    <property type="entry name" value="KDP OPERON TRANSCRIPTIONAL REGULATORY PROTEIN KDPE"/>
    <property type="match status" value="1"/>
</dbReference>
<protein>
    <submittedName>
        <fullName evidence="6">KDP operon transcriptional regulatory protein KdpE</fullName>
    </submittedName>
</protein>
<dbReference type="PROSITE" id="PS51755">
    <property type="entry name" value="OMPR_PHOB"/>
    <property type="match status" value="1"/>
</dbReference>
<dbReference type="CDD" id="cd00383">
    <property type="entry name" value="trans_reg_C"/>
    <property type="match status" value="1"/>
</dbReference>
<dbReference type="PROSITE" id="PS50110">
    <property type="entry name" value="RESPONSE_REGULATORY"/>
    <property type="match status" value="1"/>
</dbReference>
<dbReference type="InterPro" id="IPR036388">
    <property type="entry name" value="WH-like_DNA-bd_sf"/>
</dbReference>
<dbReference type="Pfam" id="PF00072">
    <property type="entry name" value="Response_reg"/>
    <property type="match status" value="1"/>
</dbReference>
<accession>A0ABM5ZAP2</accession>
<keyword evidence="1 3" id="KW-0238">DNA-binding</keyword>
<dbReference type="SMART" id="SM00862">
    <property type="entry name" value="Trans_reg_C"/>
    <property type="match status" value="1"/>
</dbReference>
<dbReference type="Pfam" id="PF00486">
    <property type="entry name" value="Trans_reg_C"/>
    <property type="match status" value="1"/>
</dbReference>
<evidence type="ECO:0000256" key="2">
    <source>
        <dbReference type="PROSITE-ProRule" id="PRU00169"/>
    </source>
</evidence>
<evidence type="ECO:0000313" key="7">
    <source>
        <dbReference type="Proteomes" id="UP000074914"/>
    </source>
</evidence>
<dbReference type="Gene3D" id="6.10.250.690">
    <property type="match status" value="1"/>
</dbReference>
<organism evidence="6 7">
    <name type="scientific">Collimonas pratensis</name>
    <dbReference type="NCBI Taxonomy" id="279113"/>
    <lineage>
        <taxon>Bacteria</taxon>
        <taxon>Pseudomonadati</taxon>
        <taxon>Pseudomonadota</taxon>
        <taxon>Betaproteobacteria</taxon>
        <taxon>Burkholderiales</taxon>
        <taxon>Oxalobacteraceae</taxon>
        <taxon>Collimonas</taxon>
    </lineage>
</organism>
<dbReference type="Gene3D" id="3.40.50.2300">
    <property type="match status" value="1"/>
</dbReference>
<dbReference type="CDD" id="cd17620">
    <property type="entry name" value="REC_OmpR_KdpE-like"/>
    <property type="match status" value="1"/>
</dbReference>
<sequence>MTMQPTPIALLVEDEPQIRRFVRAALEDEGWQIFEAQTLQRGLIDCGTRKPNLVILDLGLPDGDGVDFILDVRKWSRVPIIVLSARVNEADKIKALDAGADDYLSKPFGVGELLARVRATLRRQHQPLADDDGLIRFGDVTLDLQARLVTKAQQPVHLTPTEYRLLTVLVANAGRVVTNPQLLKEVWGPSHSESGHYLRIYMGHLRQKLEDDPAQPKHLLTETAVGYRILLSQ</sequence>
<name>A0ABM5ZAP2_9BURK</name>
<keyword evidence="2" id="KW-0597">Phosphoprotein</keyword>
<keyword evidence="7" id="KW-1185">Reference proteome</keyword>
<evidence type="ECO:0000256" key="3">
    <source>
        <dbReference type="PROSITE-ProRule" id="PRU01091"/>
    </source>
</evidence>
<evidence type="ECO:0000259" key="5">
    <source>
        <dbReference type="PROSITE" id="PS51755"/>
    </source>
</evidence>